<dbReference type="GO" id="GO:0051015">
    <property type="term" value="F:actin filament binding"/>
    <property type="evidence" value="ECO:0007669"/>
    <property type="project" value="TreeGrafter"/>
</dbReference>
<keyword evidence="1" id="KW-0677">Repeat</keyword>
<evidence type="ECO:0000256" key="1">
    <source>
        <dbReference type="ARBA" id="ARBA00022737"/>
    </source>
</evidence>
<sequence>MISFEVLDFVSYLLGLIEAREWETFRSCALEPSPTHFRARTNVIAQIPEFNGMTMLHAALKCDPPQQLVLDMIEICPDLLAARDCLGRTPLHVAAGSAADPRLIKILAHVCPPACDVQDVDGKTPLHFACDSSSVLFQDDHNNKSATLRAPCHDAICALLSESLAAATIEDADEMNPLEHAIMSNASLKTVKLLQNAAANYLQRASMSMCPGPTTMSLRRVSKANNDTSG</sequence>
<proteinExistence type="predicted"/>
<dbReference type="InterPro" id="IPR002110">
    <property type="entry name" value="Ankyrin_rpt"/>
</dbReference>
<dbReference type="AlphaFoldDB" id="A0AAD8XXK1"/>
<keyword evidence="2" id="KW-0040">ANK repeat</keyword>
<dbReference type="Proteomes" id="UP001224775">
    <property type="component" value="Unassembled WGS sequence"/>
</dbReference>
<dbReference type="Gene3D" id="1.25.40.20">
    <property type="entry name" value="Ankyrin repeat-containing domain"/>
    <property type="match status" value="1"/>
</dbReference>
<dbReference type="EMBL" id="JATAAI010000032">
    <property type="protein sequence ID" value="KAK1735741.1"/>
    <property type="molecule type" value="Genomic_DNA"/>
</dbReference>
<evidence type="ECO:0000313" key="3">
    <source>
        <dbReference type="EMBL" id="KAK1735741.1"/>
    </source>
</evidence>
<dbReference type="GO" id="GO:0051017">
    <property type="term" value="P:actin filament bundle assembly"/>
    <property type="evidence" value="ECO:0007669"/>
    <property type="project" value="TreeGrafter"/>
</dbReference>
<reference evidence="3" key="1">
    <citation type="submission" date="2023-06" db="EMBL/GenBank/DDBJ databases">
        <title>Survivors Of The Sea: Transcriptome response of Skeletonema marinoi to long-term dormancy.</title>
        <authorList>
            <person name="Pinder M.I.M."/>
            <person name="Kourtchenko O."/>
            <person name="Robertson E.K."/>
            <person name="Larsson T."/>
            <person name="Maumus F."/>
            <person name="Osuna-Cruz C.M."/>
            <person name="Vancaester E."/>
            <person name="Stenow R."/>
            <person name="Vandepoele K."/>
            <person name="Ploug H."/>
            <person name="Bruchert V."/>
            <person name="Godhe A."/>
            <person name="Topel M."/>
        </authorList>
    </citation>
    <scope>NUCLEOTIDE SEQUENCE</scope>
    <source>
        <strain evidence="3">R05AC</strain>
    </source>
</reference>
<dbReference type="SUPFAM" id="SSF48403">
    <property type="entry name" value="Ankyrin repeat"/>
    <property type="match status" value="1"/>
</dbReference>
<dbReference type="SMART" id="SM00248">
    <property type="entry name" value="ANK"/>
    <property type="match status" value="4"/>
</dbReference>
<dbReference type="GO" id="GO:0005737">
    <property type="term" value="C:cytoplasm"/>
    <property type="evidence" value="ECO:0007669"/>
    <property type="project" value="TreeGrafter"/>
</dbReference>
<dbReference type="PANTHER" id="PTHR24153">
    <property type="entry name" value="ESPIN"/>
    <property type="match status" value="1"/>
</dbReference>
<gene>
    <name evidence="3" type="ORF">QTG54_013447</name>
</gene>
<evidence type="ECO:0000313" key="4">
    <source>
        <dbReference type="Proteomes" id="UP001224775"/>
    </source>
</evidence>
<dbReference type="PANTHER" id="PTHR24153:SF8">
    <property type="entry name" value="FORKED, ISOFORM F"/>
    <property type="match status" value="1"/>
</dbReference>
<dbReference type="InterPro" id="IPR036770">
    <property type="entry name" value="Ankyrin_rpt-contain_sf"/>
</dbReference>
<organism evidence="3 4">
    <name type="scientific">Skeletonema marinoi</name>
    <dbReference type="NCBI Taxonomy" id="267567"/>
    <lineage>
        <taxon>Eukaryota</taxon>
        <taxon>Sar</taxon>
        <taxon>Stramenopiles</taxon>
        <taxon>Ochrophyta</taxon>
        <taxon>Bacillariophyta</taxon>
        <taxon>Coscinodiscophyceae</taxon>
        <taxon>Thalassiosirophycidae</taxon>
        <taxon>Thalassiosirales</taxon>
        <taxon>Skeletonemataceae</taxon>
        <taxon>Skeletonema</taxon>
        <taxon>Skeletonema marinoi-dohrnii complex</taxon>
    </lineage>
</organism>
<protein>
    <submittedName>
        <fullName evidence="3">Uncharacterized protein</fullName>
    </submittedName>
</protein>
<name>A0AAD8XXK1_9STRA</name>
<accession>A0AAD8XXK1</accession>
<keyword evidence="4" id="KW-1185">Reference proteome</keyword>
<dbReference type="InterPro" id="IPR052420">
    <property type="entry name" value="Espin/Espin-like"/>
</dbReference>
<comment type="caution">
    <text evidence="3">The sequence shown here is derived from an EMBL/GenBank/DDBJ whole genome shotgun (WGS) entry which is preliminary data.</text>
</comment>
<evidence type="ECO:0000256" key="2">
    <source>
        <dbReference type="ARBA" id="ARBA00023043"/>
    </source>
</evidence>